<accession>A0AA89L4Z6</accession>
<gene>
    <name evidence="2" type="ORF">FC90_GL000116</name>
</gene>
<comment type="caution">
    <text evidence="2">The sequence shown here is derived from an EMBL/GenBank/DDBJ whole genome shotgun (WGS) entry which is preliminary data.</text>
</comment>
<feature type="compositionally biased region" description="Polar residues" evidence="1">
    <location>
        <begin position="1"/>
        <end position="10"/>
    </location>
</feature>
<reference evidence="2 3" key="1">
    <citation type="journal article" date="2015" name="Genome Announc.">
        <title>Expanding the biotechnology potential of lactobacilli through comparative genomics of 213 strains and associated genera.</title>
        <authorList>
            <person name="Sun Z."/>
            <person name="Harris H.M."/>
            <person name="McCann A."/>
            <person name="Guo C."/>
            <person name="Argimon S."/>
            <person name="Zhang W."/>
            <person name="Yang X."/>
            <person name="Jeffery I.B."/>
            <person name="Cooney J.C."/>
            <person name="Kagawa T.F."/>
            <person name="Liu W."/>
            <person name="Song Y."/>
            <person name="Salvetti E."/>
            <person name="Wrobel A."/>
            <person name="Rasinkangas P."/>
            <person name="Parkhill J."/>
            <person name="Rea M.C."/>
            <person name="O'Sullivan O."/>
            <person name="Ritari J."/>
            <person name="Douillard F.P."/>
            <person name="Paul Ross R."/>
            <person name="Yang R."/>
            <person name="Briner A.E."/>
            <person name="Felis G.E."/>
            <person name="de Vos W.M."/>
            <person name="Barrangou R."/>
            <person name="Klaenhammer T.R."/>
            <person name="Caufield P.W."/>
            <person name="Cui Y."/>
            <person name="Zhang H."/>
            <person name="O'Toole P.W."/>
        </authorList>
    </citation>
    <scope>NUCLEOTIDE SEQUENCE [LARGE SCALE GENOMIC DNA]</scope>
    <source>
        <strain evidence="2 3">DSM 20719</strain>
    </source>
</reference>
<evidence type="ECO:0000313" key="2">
    <source>
        <dbReference type="EMBL" id="KRM23652.1"/>
    </source>
</evidence>
<sequence length="52" mass="5577">MKNSGSNLKLWNTDMKDKPHPIAISKKASGIRGTSCLITLTTMTPTNSSATK</sequence>
<proteinExistence type="predicted"/>
<dbReference type="EMBL" id="AYZB01000009">
    <property type="protein sequence ID" value="KRM23652.1"/>
    <property type="molecule type" value="Genomic_DNA"/>
</dbReference>
<feature type="region of interest" description="Disordered" evidence="1">
    <location>
        <begin position="1"/>
        <end position="22"/>
    </location>
</feature>
<protein>
    <submittedName>
        <fullName evidence="2">Uncharacterized protein</fullName>
    </submittedName>
</protein>
<evidence type="ECO:0000313" key="3">
    <source>
        <dbReference type="Proteomes" id="UP000050823"/>
    </source>
</evidence>
<dbReference type="Proteomes" id="UP000050823">
    <property type="component" value="Unassembled WGS sequence"/>
</dbReference>
<name>A0AA89L4Z6_9LACO</name>
<evidence type="ECO:0000256" key="1">
    <source>
        <dbReference type="SAM" id="MobiDB-lite"/>
    </source>
</evidence>
<dbReference type="AlphaFoldDB" id="A0AA89L4Z6"/>
<organism evidence="2 3">
    <name type="scientific">Latilactobacillus graminis DSM 20719</name>
    <dbReference type="NCBI Taxonomy" id="1423752"/>
    <lineage>
        <taxon>Bacteria</taxon>
        <taxon>Bacillati</taxon>
        <taxon>Bacillota</taxon>
        <taxon>Bacilli</taxon>
        <taxon>Lactobacillales</taxon>
        <taxon>Lactobacillaceae</taxon>
        <taxon>Latilactobacillus</taxon>
    </lineage>
</organism>